<dbReference type="AlphaFoldDB" id="A0A3M0I7R8"/>
<evidence type="ECO:0000313" key="2">
    <source>
        <dbReference type="Proteomes" id="UP000270471"/>
    </source>
</evidence>
<proteinExistence type="predicted"/>
<organism evidence="1 2">
    <name type="scientific">Streptomyces shenzhenensis</name>
    <dbReference type="NCBI Taxonomy" id="943815"/>
    <lineage>
        <taxon>Bacteria</taxon>
        <taxon>Bacillati</taxon>
        <taxon>Actinomycetota</taxon>
        <taxon>Actinomycetes</taxon>
        <taxon>Kitasatosporales</taxon>
        <taxon>Streptomycetaceae</taxon>
        <taxon>Streptomyces</taxon>
    </lineage>
</organism>
<reference evidence="1 2" key="1">
    <citation type="submission" date="2017-11" db="EMBL/GenBank/DDBJ databases">
        <title>Draft genome of actinobacteria isolated from guarana (Paullinia cupana (Mart.) Ducke.</title>
        <authorList>
            <person name="Siqueira K.A."/>
            <person name="Liotti R.G."/>
            <person name="Mendes T.A.O."/>
            <person name="Soares M.A."/>
        </authorList>
    </citation>
    <scope>NUCLEOTIDE SEQUENCE [LARGE SCALE GENOMIC DNA]</scope>
    <source>
        <strain evidence="1 2">193</strain>
    </source>
</reference>
<accession>A0A3M0I7R8</accession>
<comment type="caution">
    <text evidence="1">The sequence shown here is derived from an EMBL/GenBank/DDBJ whole genome shotgun (WGS) entry which is preliminary data.</text>
</comment>
<dbReference type="OrthoDB" id="3405904at2"/>
<name>A0A3M0I7R8_9ACTN</name>
<gene>
    <name evidence="1" type="ORF">CTZ28_12475</name>
</gene>
<protein>
    <submittedName>
        <fullName evidence="1">Uncharacterized protein</fullName>
    </submittedName>
</protein>
<dbReference type="Proteomes" id="UP000270471">
    <property type="component" value="Unassembled WGS sequence"/>
</dbReference>
<evidence type="ECO:0000313" key="1">
    <source>
        <dbReference type="EMBL" id="RMB85601.1"/>
    </source>
</evidence>
<sequence length="84" mass="9654">MTGRRRRRAPPEKDETEYVPGTLLDWSDRDLHWSSRELPCRYCGFPTHLRDSKRKPAHKVCAEDALAIQAAEAAAAYRARGHLH</sequence>
<dbReference type="EMBL" id="PENI01000006">
    <property type="protein sequence ID" value="RMB85601.1"/>
    <property type="molecule type" value="Genomic_DNA"/>
</dbReference>
<dbReference type="RefSeq" id="WP_121889423.1">
    <property type="nucleotide sequence ID" value="NZ_PENI01000006.1"/>
</dbReference>
<keyword evidence="2" id="KW-1185">Reference proteome</keyword>